<feature type="domain" description="Bacterial Ig-like" evidence="2">
    <location>
        <begin position="282"/>
        <end position="363"/>
    </location>
</feature>
<evidence type="ECO:0000256" key="1">
    <source>
        <dbReference type="SAM" id="MobiDB-lite"/>
    </source>
</evidence>
<organism evidence="3 4">
    <name type="scientific">Rhodococcus gannanensis</name>
    <dbReference type="NCBI Taxonomy" id="1960308"/>
    <lineage>
        <taxon>Bacteria</taxon>
        <taxon>Bacillati</taxon>
        <taxon>Actinomycetota</taxon>
        <taxon>Actinomycetes</taxon>
        <taxon>Mycobacteriales</taxon>
        <taxon>Nocardiaceae</taxon>
        <taxon>Rhodococcus</taxon>
    </lineage>
</organism>
<feature type="region of interest" description="Disordered" evidence="1">
    <location>
        <begin position="358"/>
        <end position="380"/>
    </location>
</feature>
<dbReference type="Pfam" id="PF16640">
    <property type="entry name" value="Big_3_5"/>
    <property type="match status" value="2"/>
</dbReference>
<accession>A0ABW4P7U9</accession>
<dbReference type="InterPro" id="IPR035986">
    <property type="entry name" value="PKD_dom_sf"/>
</dbReference>
<feature type="compositionally biased region" description="Low complexity" evidence="1">
    <location>
        <begin position="358"/>
        <end position="367"/>
    </location>
</feature>
<proteinExistence type="predicted"/>
<dbReference type="EMBL" id="JBHUFB010000019">
    <property type="protein sequence ID" value="MFD1814520.1"/>
    <property type="molecule type" value="Genomic_DNA"/>
</dbReference>
<dbReference type="RefSeq" id="WP_378487003.1">
    <property type="nucleotide sequence ID" value="NZ_JBHUFB010000019.1"/>
</dbReference>
<reference evidence="4" key="1">
    <citation type="journal article" date="2019" name="Int. J. Syst. Evol. Microbiol.">
        <title>The Global Catalogue of Microorganisms (GCM) 10K type strain sequencing project: providing services to taxonomists for standard genome sequencing and annotation.</title>
        <authorList>
            <consortium name="The Broad Institute Genomics Platform"/>
            <consortium name="The Broad Institute Genome Sequencing Center for Infectious Disease"/>
            <person name="Wu L."/>
            <person name="Ma J."/>
        </authorList>
    </citation>
    <scope>NUCLEOTIDE SEQUENCE [LARGE SCALE GENOMIC DNA]</scope>
    <source>
        <strain evidence="4">DT72</strain>
    </source>
</reference>
<name>A0ABW4P7U9_9NOCA</name>
<keyword evidence="4" id="KW-1185">Reference proteome</keyword>
<evidence type="ECO:0000313" key="4">
    <source>
        <dbReference type="Proteomes" id="UP001597286"/>
    </source>
</evidence>
<feature type="compositionally biased region" description="Gly residues" evidence="1">
    <location>
        <begin position="370"/>
        <end position="380"/>
    </location>
</feature>
<evidence type="ECO:0000313" key="3">
    <source>
        <dbReference type="EMBL" id="MFD1814520.1"/>
    </source>
</evidence>
<gene>
    <name evidence="3" type="ORF">ACFSJG_20080</name>
</gene>
<dbReference type="SUPFAM" id="SSF49299">
    <property type="entry name" value="PKD domain"/>
    <property type="match status" value="1"/>
</dbReference>
<protein>
    <submittedName>
        <fullName evidence="3">Ig-like domain-containing protein</fullName>
    </submittedName>
</protein>
<comment type="caution">
    <text evidence="3">The sequence shown here is derived from an EMBL/GenBank/DDBJ whole genome shotgun (WGS) entry which is preliminary data.</text>
</comment>
<dbReference type="InterPro" id="IPR032109">
    <property type="entry name" value="Big_3_5"/>
</dbReference>
<dbReference type="InterPro" id="IPR013783">
    <property type="entry name" value="Ig-like_fold"/>
</dbReference>
<evidence type="ECO:0000259" key="2">
    <source>
        <dbReference type="Pfam" id="PF16640"/>
    </source>
</evidence>
<dbReference type="Proteomes" id="UP001597286">
    <property type="component" value="Unassembled WGS sequence"/>
</dbReference>
<feature type="domain" description="Bacterial Ig-like" evidence="2">
    <location>
        <begin position="187"/>
        <end position="268"/>
    </location>
</feature>
<dbReference type="Gene3D" id="2.60.40.10">
    <property type="entry name" value="Immunoglobulins"/>
    <property type="match status" value="2"/>
</dbReference>
<sequence length="380" mass="37778">MTSTINTQGGLARLATVIGGAVVAMFLAVSAVLMPASAHADPTVIQYSADNSTWGGMEQIPALSGELIPGSESTSTFWAKNTTTQGGRLQVYLGNWTTSANMQAYVRAEINDETGTTVALVNDVAAPGTELKSIHLNPGETAKVLLVVGMPLDAGNESQNGTVDPDFALDFELDPAAAATTTAITGVTSATVGTPVDLTATVTPAGATGTVQFKDGATDLGGPVTVTAGVATYSHTFTAAGVHDITAVYSGDSGFATSTSVAHQVTVTDPVKVATSIAISGGSAVNNGTNIQLTATVVPNAATGSVQFTDNGVNLGAPVPLVNGTATVNRSFGVDGEHLIVANYLGSATHAASTSAPHTVTVSSVTPEPGGTGSAGSTGS</sequence>